<reference evidence="1 3" key="1">
    <citation type="journal article" date="2014" name="BMC Genomics">
        <title>Genome sequence of Anopheles sinensis provides insight into genetics basis of mosquito competence for malaria parasites.</title>
        <authorList>
            <person name="Zhou D."/>
            <person name="Zhang D."/>
            <person name="Ding G."/>
            <person name="Shi L."/>
            <person name="Hou Q."/>
            <person name="Ye Y."/>
            <person name="Xu Y."/>
            <person name="Zhou H."/>
            <person name="Xiong C."/>
            <person name="Li S."/>
            <person name="Yu J."/>
            <person name="Hong S."/>
            <person name="Yu X."/>
            <person name="Zou P."/>
            <person name="Chen C."/>
            <person name="Chang X."/>
            <person name="Wang W."/>
            <person name="Lv Y."/>
            <person name="Sun Y."/>
            <person name="Ma L."/>
            <person name="Shen B."/>
            <person name="Zhu C."/>
        </authorList>
    </citation>
    <scope>NUCLEOTIDE SEQUENCE [LARGE SCALE GENOMIC DNA]</scope>
</reference>
<evidence type="ECO:0000313" key="1">
    <source>
        <dbReference type="EMBL" id="KFB45927.1"/>
    </source>
</evidence>
<reference evidence="2" key="2">
    <citation type="submission" date="2020-05" db="UniProtKB">
        <authorList>
            <consortium name="EnsemblMetazoa"/>
        </authorList>
    </citation>
    <scope>IDENTIFICATION</scope>
</reference>
<gene>
    <name evidence="1" type="ORF">ZHAS_00013891</name>
</gene>
<dbReference type="AlphaFoldDB" id="A0A084W6T3"/>
<dbReference type="Proteomes" id="UP000030765">
    <property type="component" value="Unassembled WGS sequence"/>
</dbReference>
<accession>A0A084W6T3</accession>
<keyword evidence="3" id="KW-1185">Reference proteome</keyword>
<protein>
    <submittedName>
        <fullName evidence="1 2">Uncharacterized protein</fullName>
    </submittedName>
</protein>
<sequence>MRPSRCRLYNHLSDATRIEPKSVPSTVEAVFGAVFRRRCEEDAVKMPALRMKTVAFTAGPEAANRDCVTMPTVTMMHRQQLDLMGSTLV</sequence>
<organism evidence="1">
    <name type="scientific">Anopheles sinensis</name>
    <name type="common">Mosquito</name>
    <dbReference type="NCBI Taxonomy" id="74873"/>
    <lineage>
        <taxon>Eukaryota</taxon>
        <taxon>Metazoa</taxon>
        <taxon>Ecdysozoa</taxon>
        <taxon>Arthropoda</taxon>
        <taxon>Hexapoda</taxon>
        <taxon>Insecta</taxon>
        <taxon>Pterygota</taxon>
        <taxon>Neoptera</taxon>
        <taxon>Endopterygota</taxon>
        <taxon>Diptera</taxon>
        <taxon>Nematocera</taxon>
        <taxon>Culicoidea</taxon>
        <taxon>Culicidae</taxon>
        <taxon>Anophelinae</taxon>
        <taxon>Anopheles</taxon>
    </lineage>
</organism>
<evidence type="ECO:0000313" key="3">
    <source>
        <dbReference type="Proteomes" id="UP000030765"/>
    </source>
</evidence>
<dbReference type="EMBL" id="ATLV01020942">
    <property type="status" value="NOT_ANNOTATED_CDS"/>
    <property type="molecule type" value="Genomic_DNA"/>
</dbReference>
<dbReference type="EnsemblMetazoa" id="ASIC013891-RA">
    <property type="protein sequence ID" value="ASIC013891-PA"/>
    <property type="gene ID" value="ASIC013891"/>
</dbReference>
<proteinExistence type="predicted"/>
<dbReference type="VEuPathDB" id="VectorBase:ASIC013891"/>
<evidence type="ECO:0000313" key="2">
    <source>
        <dbReference type="EnsemblMetazoa" id="ASIC013891-PA"/>
    </source>
</evidence>
<dbReference type="EMBL" id="KE525310">
    <property type="protein sequence ID" value="KFB45927.1"/>
    <property type="molecule type" value="Genomic_DNA"/>
</dbReference>
<name>A0A084W6T3_ANOSI</name>